<accession>A0A7U0J731</accession>
<protein>
    <submittedName>
        <fullName evidence="1">Virion structural protein</fullName>
    </submittedName>
</protein>
<organism evidence="1 2">
    <name type="scientific">Klebsiella phage vB_KpM_FBKp24</name>
    <dbReference type="NCBI Taxonomy" id="2801834"/>
    <lineage>
        <taxon>Viruses</taxon>
        <taxon>Duplodnaviria</taxon>
        <taxon>Heunggongvirae</taxon>
        <taxon>Uroviricota</taxon>
        <taxon>Caudoviricetes</taxon>
        <taxon>Chimalliviridae</taxon>
        <taxon>Maaswegvirus</taxon>
        <taxon>Maaswegvirus Kp24</taxon>
    </lineage>
</organism>
<sequence length="312" mass="35538">MFKHSFETSAGSSVFPSSLPGKLLIAKAEGALTPVNRFKGLLAAIEKSPQLESIPIFRHPFAQDVQGVPYTYIDLRPYRNVLTLNSDGSVDFNNEGSAGIVFRRAVLEMAWAEGNTDAFYFNIDVPLAIFAKWLTGLLKNKLNLNEMTSEKVKAITAYYYYCLHCAEADFNERRHEVFCIKISRILNIPFQKLDVWLRPVGYMANLDDYCKALAEFGESLSLKRMDKRILWTLTSTSWFGSSEVREWLAVALEYPPMFIAMIYSSCAGEKQYRKAWLTQLIDREGRGLKSDEFIGRVNDLIAMTANHQEKSY</sequence>
<gene>
    <name evidence="1" type="ORF">vBKpMFBKp24_117</name>
</gene>
<name>A0A7U0J731_9CAUD</name>
<dbReference type="Proteomes" id="UP000596381">
    <property type="component" value="Segment"/>
</dbReference>
<dbReference type="EMBL" id="MW394391">
    <property type="protein sequence ID" value="QQV92082.1"/>
    <property type="molecule type" value="Genomic_DNA"/>
</dbReference>
<keyword evidence="2" id="KW-1185">Reference proteome</keyword>
<evidence type="ECO:0000313" key="1">
    <source>
        <dbReference type="EMBL" id="QQV92082.1"/>
    </source>
</evidence>
<dbReference type="InterPro" id="IPR057921">
    <property type="entry name" value="PhiKZ_VTX"/>
</dbReference>
<proteinExistence type="predicted"/>
<evidence type="ECO:0000313" key="2">
    <source>
        <dbReference type="Proteomes" id="UP000596381"/>
    </source>
</evidence>
<dbReference type="Pfam" id="PF25614">
    <property type="entry name" value="PhiKZ_VTX"/>
    <property type="match status" value="1"/>
</dbReference>
<reference evidence="1 2" key="1">
    <citation type="submission" date="2020-12" db="EMBL/GenBank/DDBJ databases">
        <title>Genomic characterization of four novel bacteriophages infecting Klebsiella pneumoniae.</title>
        <authorList>
            <person name="Estrada Bonilla B."/>
            <person name="Costa A.R."/>
            <person name="van Rossum T."/>
            <person name="Hagedoorn S."/>
            <person name="Wallinga H."/>
            <person name="Xiao M."/>
            <person name="Song W."/>
            <person name="Haas P.-J."/>
            <person name="Nobrega F.L."/>
            <person name="Brouns S.J.J."/>
        </authorList>
    </citation>
    <scope>NUCLEOTIDE SEQUENCE [LARGE SCALE GENOMIC DNA]</scope>
</reference>